<dbReference type="GO" id="GO:0003677">
    <property type="term" value="F:DNA binding"/>
    <property type="evidence" value="ECO:0007669"/>
    <property type="project" value="InterPro"/>
</dbReference>
<name>X0WXA4_9ZZZZ</name>
<protein>
    <recommendedName>
        <fullName evidence="2">RNA polymerase alpha subunit C-terminal domain-containing protein</fullName>
    </recommendedName>
</protein>
<dbReference type="InterPro" id="IPR011260">
    <property type="entry name" value="RNAP_asu_C"/>
</dbReference>
<evidence type="ECO:0000313" key="3">
    <source>
        <dbReference type="EMBL" id="GAG27837.1"/>
    </source>
</evidence>
<gene>
    <name evidence="3" type="ORF">S01H1_52197</name>
</gene>
<feature type="non-terminal residue" evidence="3">
    <location>
        <position position="1"/>
    </location>
</feature>
<evidence type="ECO:0000259" key="2">
    <source>
        <dbReference type="Pfam" id="PF03118"/>
    </source>
</evidence>
<comment type="caution">
    <text evidence="3">The sequence shown here is derived from an EMBL/GenBank/DDBJ whole genome shotgun (WGS) entry which is preliminary data.</text>
</comment>
<reference evidence="3" key="1">
    <citation type="journal article" date="2014" name="Front. Microbiol.">
        <title>High frequency of phylogenetically diverse reductive dehalogenase-homologous genes in deep subseafloor sedimentary metagenomes.</title>
        <authorList>
            <person name="Kawai M."/>
            <person name="Futagami T."/>
            <person name="Toyoda A."/>
            <person name="Takaki Y."/>
            <person name="Nishi S."/>
            <person name="Hori S."/>
            <person name="Arai W."/>
            <person name="Tsubouchi T."/>
            <person name="Morono Y."/>
            <person name="Uchiyama I."/>
            <person name="Ito T."/>
            <person name="Fujiyama A."/>
            <person name="Inagaki F."/>
            <person name="Takami H."/>
        </authorList>
    </citation>
    <scope>NUCLEOTIDE SEQUENCE</scope>
    <source>
        <strain evidence="3">Expedition CK06-06</strain>
    </source>
</reference>
<proteinExistence type="predicted"/>
<dbReference type="AlphaFoldDB" id="X0WXA4"/>
<feature type="domain" description="RNA polymerase alpha subunit C-terminal" evidence="2">
    <location>
        <begin position="48"/>
        <end position="105"/>
    </location>
</feature>
<feature type="region of interest" description="Disordered" evidence="1">
    <location>
        <begin position="117"/>
        <end position="154"/>
    </location>
</feature>
<dbReference type="SUPFAM" id="SSF47789">
    <property type="entry name" value="C-terminal domain of RNA polymerase alpha subunit"/>
    <property type="match status" value="1"/>
</dbReference>
<dbReference type="GO" id="GO:0003899">
    <property type="term" value="F:DNA-directed RNA polymerase activity"/>
    <property type="evidence" value="ECO:0007669"/>
    <property type="project" value="InterPro"/>
</dbReference>
<sequence length="154" mass="16559">TDGTLTPTEAVTQSAAILMDQSSCFRELAKALVEEGAELAWQGLIPPEQYNMPIDQLNISTHTYNSLRRGGITTLGQILEKGIEGLCALAGFGAKSRDEVEVALKGLDLPFILEAKEKKKKKQSASAASSEGEDDLNLEGTITDETSDSRTETE</sequence>
<evidence type="ECO:0000256" key="1">
    <source>
        <dbReference type="SAM" id="MobiDB-lite"/>
    </source>
</evidence>
<dbReference type="EMBL" id="BARS01033730">
    <property type="protein sequence ID" value="GAG27837.1"/>
    <property type="molecule type" value="Genomic_DNA"/>
</dbReference>
<dbReference type="Pfam" id="PF03118">
    <property type="entry name" value="RNA_pol_A_CTD"/>
    <property type="match status" value="1"/>
</dbReference>
<dbReference type="Gene3D" id="1.10.150.20">
    <property type="entry name" value="5' to 3' exonuclease, C-terminal subdomain"/>
    <property type="match status" value="1"/>
</dbReference>
<dbReference type="GO" id="GO:0006351">
    <property type="term" value="P:DNA-templated transcription"/>
    <property type="evidence" value="ECO:0007669"/>
    <property type="project" value="InterPro"/>
</dbReference>
<organism evidence="3">
    <name type="scientific">marine sediment metagenome</name>
    <dbReference type="NCBI Taxonomy" id="412755"/>
    <lineage>
        <taxon>unclassified sequences</taxon>
        <taxon>metagenomes</taxon>
        <taxon>ecological metagenomes</taxon>
    </lineage>
</organism>
<accession>X0WXA4</accession>